<dbReference type="SMART" id="SM00355">
    <property type="entry name" value="ZnF_C2H2"/>
    <property type="match status" value="4"/>
</dbReference>
<dbReference type="Gene3D" id="3.30.160.60">
    <property type="entry name" value="Classic Zinc Finger"/>
    <property type="match status" value="2"/>
</dbReference>
<organism evidence="3 4">
    <name type="scientific">Hibiscus syriacus</name>
    <name type="common">Rose of Sharon</name>
    <dbReference type="NCBI Taxonomy" id="106335"/>
    <lineage>
        <taxon>Eukaryota</taxon>
        <taxon>Viridiplantae</taxon>
        <taxon>Streptophyta</taxon>
        <taxon>Embryophyta</taxon>
        <taxon>Tracheophyta</taxon>
        <taxon>Spermatophyta</taxon>
        <taxon>Magnoliopsida</taxon>
        <taxon>eudicotyledons</taxon>
        <taxon>Gunneridae</taxon>
        <taxon>Pentapetalae</taxon>
        <taxon>rosids</taxon>
        <taxon>malvids</taxon>
        <taxon>Malvales</taxon>
        <taxon>Malvaceae</taxon>
        <taxon>Malvoideae</taxon>
        <taxon>Hibiscus</taxon>
    </lineage>
</organism>
<proteinExistence type="predicted"/>
<feature type="domain" description="C2H2-type" evidence="2">
    <location>
        <begin position="297"/>
        <end position="319"/>
    </location>
</feature>
<dbReference type="AlphaFoldDB" id="A0A6A2XDY3"/>
<dbReference type="Pfam" id="PF13912">
    <property type="entry name" value="zf-C2H2_6"/>
    <property type="match status" value="3"/>
</dbReference>
<reference evidence="3" key="1">
    <citation type="submission" date="2019-09" db="EMBL/GenBank/DDBJ databases">
        <title>Draft genome information of white flower Hibiscus syriacus.</title>
        <authorList>
            <person name="Kim Y.-M."/>
        </authorList>
    </citation>
    <scope>NUCLEOTIDE SEQUENCE [LARGE SCALE GENOMIC DNA]</scope>
    <source>
        <strain evidence="3">YM2019G1</strain>
    </source>
</reference>
<dbReference type="GO" id="GO:0008270">
    <property type="term" value="F:zinc ion binding"/>
    <property type="evidence" value="ECO:0007669"/>
    <property type="project" value="UniProtKB-KW"/>
</dbReference>
<protein>
    <submittedName>
        <fullName evidence="3">Zinc finger protein</fullName>
    </submittedName>
</protein>
<dbReference type="PANTHER" id="PTHR47068:SF1">
    <property type="entry name" value="OS02G0659100 PROTEIN"/>
    <property type="match status" value="1"/>
</dbReference>
<dbReference type="PROSITE" id="PS50157">
    <property type="entry name" value="ZINC_FINGER_C2H2_2"/>
    <property type="match status" value="2"/>
</dbReference>
<evidence type="ECO:0000313" key="4">
    <source>
        <dbReference type="Proteomes" id="UP000436088"/>
    </source>
</evidence>
<evidence type="ECO:0000259" key="2">
    <source>
        <dbReference type="PROSITE" id="PS50157"/>
    </source>
</evidence>
<comment type="caution">
    <text evidence="3">The sequence shown here is derived from an EMBL/GenBank/DDBJ whole genome shotgun (WGS) entry which is preliminary data.</text>
</comment>
<dbReference type="SUPFAM" id="SSF57667">
    <property type="entry name" value="beta-beta-alpha zinc fingers"/>
    <property type="match status" value="2"/>
</dbReference>
<evidence type="ECO:0000313" key="3">
    <source>
        <dbReference type="EMBL" id="KAE8673532.1"/>
    </source>
</evidence>
<keyword evidence="1" id="KW-0479">Metal-binding</keyword>
<dbReference type="EMBL" id="VEPZ02001425">
    <property type="protein sequence ID" value="KAE8673532.1"/>
    <property type="molecule type" value="Genomic_DNA"/>
</dbReference>
<dbReference type="OrthoDB" id="6077919at2759"/>
<dbReference type="PANTHER" id="PTHR47068">
    <property type="entry name" value="OS02G0659100 PROTEIN"/>
    <property type="match status" value="1"/>
</dbReference>
<gene>
    <name evidence="3" type="ORF">F3Y22_tig00111779pilonHSYRG00012</name>
</gene>
<dbReference type="InterPro" id="IPR036236">
    <property type="entry name" value="Znf_C2H2_sf"/>
</dbReference>
<name>A0A6A2XDY3_HIBSY</name>
<dbReference type="PROSITE" id="PS00028">
    <property type="entry name" value="ZINC_FINGER_C2H2_1"/>
    <property type="match status" value="3"/>
</dbReference>
<dbReference type="InterPro" id="IPR013087">
    <property type="entry name" value="Znf_C2H2_type"/>
</dbReference>
<feature type="domain" description="C2H2-type" evidence="2">
    <location>
        <begin position="213"/>
        <end position="240"/>
    </location>
</feature>
<dbReference type="Proteomes" id="UP000436088">
    <property type="component" value="Unassembled WGS sequence"/>
</dbReference>
<evidence type="ECO:0000256" key="1">
    <source>
        <dbReference type="PROSITE-ProRule" id="PRU00042"/>
    </source>
</evidence>
<keyword evidence="4" id="KW-1185">Reference proteome</keyword>
<sequence>MAFITDQRSSFKHFCKICKKGFGCGRALGGHMRAHCINDESGSIDDDDDVARDWEEKFGGNLGHNNKRMYSLRTNPNRLKSCRVCENCGKEFSSWKSFLEHGKCGSDDAESLLSTLAGSVDVARGCDNGWSKRKRSSRAETCGFNSEEEDLANCLLMLSNAVVGPFVTDAEAEESCSSASKEEDTKRNTMNFFAPIACRIPIEKPKGLAKGVFECKACKKVFNSHQALGGHRASHKKVKGCFAARLDHINNTQVDEDHEVITQEEIIPKKSTSTFQFDQGASTPLPASTLKKKSKVHECSICRRVFWSGQALGGHKRCHWVTLNSPNTSSLAKFHRFQDHQTKHIHQKLKFIDHNSNQSFDLNLPAPTNLDLAQQNHVNPYRQPWIRIEPKEKAAIGNDLSSSLQNADDEADSKVKLAKLSELKGINIVSGSSSSPWLQVGIGSTANVGSNP</sequence>
<keyword evidence="1" id="KW-0863">Zinc-finger</keyword>
<accession>A0A6A2XDY3</accession>
<keyword evidence="1" id="KW-0862">Zinc</keyword>